<dbReference type="AlphaFoldDB" id="A0AA86TFM2"/>
<protein>
    <submittedName>
        <fullName evidence="1">Uncharacterized protein</fullName>
    </submittedName>
</protein>
<proteinExistence type="predicted"/>
<sequence>MRSWNNDKFRMSNESWEMGRKGSMVVMASGSHPAEETGVVDLIGVDGNSPSKT</sequence>
<name>A0AA86TFM2_9FABA</name>
<organism evidence="1 2">
    <name type="scientific">Sphenostylis stenocarpa</name>
    <dbReference type="NCBI Taxonomy" id="92480"/>
    <lineage>
        <taxon>Eukaryota</taxon>
        <taxon>Viridiplantae</taxon>
        <taxon>Streptophyta</taxon>
        <taxon>Embryophyta</taxon>
        <taxon>Tracheophyta</taxon>
        <taxon>Spermatophyta</taxon>
        <taxon>Magnoliopsida</taxon>
        <taxon>eudicotyledons</taxon>
        <taxon>Gunneridae</taxon>
        <taxon>Pentapetalae</taxon>
        <taxon>rosids</taxon>
        <taxon>fabids</taxon>
        <taxon>Fabales</taxon>
        <taxon>Fabaceae</taxon>
        <taxon>Papilionoideae</taxon>
        <taxon>50 kb inversion clade</taxon>
        <taxon>NPAAA clade</taxon>
        <taxon>indigoferoid/millettioid clade</taxon>
        <taxon>Phaseoleae</taxon>
        <taxon>Sphenostylis</taxon>
    </lineage>
</organism>
<accession>A0AA86TFM2</accession>
<evidence type="ECO:0000313" key="2">
    <source>
        <dbReference type="Proteomes" id="UP001189624"/>
    </source>
</evidence>
<evidence type="ECO:0000313" key="1">
    <source>
        <dbReference type="EMBL" id="CAJ1975826.1"/>
    </source>
</evidence>
<dbReference type="Gramene" id="rna-AYBTSS11_LOCUS27952">
    <property type="protein sequence ID" value="CAJ1975826.1"/>
    <property type="gene ID" value="gene-AYBTSS11_LOCUS27952"/>
</dbReference>
<dbReference type="Proteomes" id="UP001189624">
    <property type="component" value="Chromosome 9"/>
</dbReference>
<keyword evidence="2" id="KW-1185">Reference proteome</keyword>
<dbReference type="EMBL" id="OY731406">
    <property type="protein sequence ID" value="CAJ1975826.1"/>
    <property type="molecule type" value="Genomic_DNA"/>
</dbReference>
<gene>
    <name evidence="1" type="ORF">AYBTSS11_LOCUS27952</name>
</gene>
<reference evidence="1" key="1">
    <citation type="submission" date="2023-10" db="EMBL/GenBank/DDBJ databases">
        <authorList>
            <person name="Domelevo Entfellner J.-B."/>
        </authorList>
    </citation>
    <scope>NUCLEOTIDE SEQUENCE</scope>
</reference>